<dbReference type="Proteomes" id="UP001060215">
    <property type="component" value="Chromosome 9"/>
</dbReference>
<evidence type="ECO:0000313" key="1">
    <source>
        <dbReference type="EMBL" id="KAI8005098.1"/>
    </source>
</evidence>
<dbReference type="EMBL" id="CM045766">
    <property type="protein sequence ID" value="KAI8005098.1"/>
    <property type="molecule type" value="Genomic_DNA"/>
</dbReference>
<comment type="caution">
    <text evidence="1">The sequence shown here is derived from an EMBL/GenBank/DDBJ whole genome shotgun (WGS) entry which is preliminary data.</text>
</comment>
<protein>
    <submittedName>
        <fullName evidence="1">UPF0481 protein</fullName>
    </submittedName>
</protein>
<reference evidence="1 2" key="1">
    <citation type="journal article" date="2022" name="Plant J.">
        <title>Chromosome-level genome of Camellia lanceoleosa provides a valuable resource for understanding genome evolution and self-incompatibility.</title>
        <authorList>
            <person name="Gong W."/>
            <person name="Xiao S."/>
            <person name="Wang L."/>
            <person name="Liao Z."/>
            <person name="Chang Y."/>
            <person name="Mo W."/>
            <person name="Hu G."/>
            <person name="Li W."/>
            <person name="Zhao G."/>
            <person name="Zhu H."/>
            <person name="Hu X."/>
            <person name="Ji K."/>
            <person name="Xiang X."/>
            <person name="Song Q."/>
            <person name="Yuan D."/>
            <person name="Jin S."/>
            <person name="Zhang L."/>
        </authorList>
    </citation>
    <scope>NUCLEOTIDE SEQUENCE [LARGE SCALE GENOMIC DNA]</scope>
    <source>
        <strain evidence="1">SQ_2022a</strain>
    </source>
</reference>
<keyword evidence="2" id="KW-1185">Reference proteome</keyword>
<sequence>MQPSAGADSVSITIGIDKKLTQISSSSSECCIFRVHKQLRGVNEKAYEPETVAIGPYHRGKHSLQMMEEHKLRYLQLLLNRKNESDADRYITAIISLEQEARRCYVEPISLSANEMIEMMVLDGCFIIELMRKFEMAYLRDKNDSIFQMDWIVSSLQRDLMLFENQLPFFILCKLFDMIEVPNQHNRLIYLALCFFRDLLPGPGYRERIDGNSHFKIRHLLGLIHNNWLPSFAGIVPNGDGSNKKGNWRFIPNTIELQEAGVKLVKIEGASLFDIKFEYGVMKIPPLTIEDRTESFFRNLIAYEQYCPDNELTYITDYVGFMDCLIDSPKDVEILSRHGIIDNWLGDNEVVSKIFNKISDAVTGPTSHFQYADIVNRVNIHCGKRRNRWMAKLNRNYLNSPWAFISILAALVLLLLTFTQTVFTVFPRK</sequence>
<evidence type="ECO:0000313" key="2">
    <source>
        <dbReference type="Proteomes" id="UP001060215"/>
    </source>
</evidence>
<organism evidence="1 2">
    <name type="scientific">Camellia lanceoleosa</name>
    <dbReference type="NCBI Taxonomy" id="1840588"/>
    <lineage>
        <taxon>Eukaryota</taxon>
        <taxon>Viridiplantae</taxon>
        <taxon>Streptophyta</taxon>
        <taxon>Embryophyta</taxon>
        <taxon>Tracheophyta</taxon>
        <taxon>Spermatophyta</taxon>
        <taxon>Magnoliopsida</taxon>
        <taxon>eudicotyledons</taxon>
        <taxon>Gunneridae</taxon>
        <taxon>Pentapetalae</taxon>
        <taxon>asterids</taxon>
        <taxon>Ericales</taxon>
        <taxon>Theaceae</taxon>
        <taxon>Camellia</taxon>
    </lineage>
</organism>
<accession>A0ACC0GX24</accession>
<proteinExistence type="predicted"/>
<gene>
    <name evidence="1" type="ORF">LOK49_LG08G02306</name>
</gene>
<name>A0ACC0GX24_9ERIC</name>